<reference evidence="4 5" key="1">
    <citation type="submission" date="2023-05" db="EMBL/GenBank/DDBJ databases">
        <title>Streptantibioticus silvisoli sp. nov., acidotolerant actinomycetes 1 from pine litter.</title>
        <authorList>
            <person name="Swiecimska M."/>
            <person name="Golinska P."/>
            <person name="Sangal V."/>
            <person name="Wachnowicz B."/>
            <person name="Goodfellow M."/>
        </authorList>
    </citation>
    <scope>NUCLEOTIDE SEQUENCE [LARGE SCALE GENOMIC DNA]</scope>
    <source>
        <strain evidence="4 5">DSM 42109</strain>
    </source>
</reference>
<feature type="region of interest" description="Disordered" evidence="1">
    <location>
        <begin position="82"/>
        <end position="150"/>
    </location>
</feature>
<feature type="transmembrane region" description="Helical" evidence="2">
    <location>
        <begin position="56"/>
        <end position="79"/>
    </location>
</feature>
<accession>A0ABT6ZT67</accession>
<sequence>MTTPPGWYPDPGQMPQLPPQERWWDGSTWTGHTRPAVGVPPMPSSPPGGGAGRGPLIAGIVGGVVLIAAVVVAAVLFLAPGDDSGNDKPEAGSKSSQPAPEDAPGGQDDGTPSEPPSQDGEVVPSPELGVGVPVPEGWEQPRPDSPFISSEKEYACPKPQSVRCVRGGANLLPVSSGWEGEAELKEATELQVAKNAKQSYDKKAYGGITSHKVTESGKVTVAGRPGYRIRWRINNKVGPDAYVESVVFRSPHLPEEILTLWSSVDVAEGAPPTSDLDDMREGMVKTELGEGGTGSDGESV</sequence>
<feature type="domain" description="DUF2510" evidence="3">
    <location>
        <begin position="5"/>
        <end position="41"/>
    </location>
</feature>
<keyword evidence="2" id="KW-0812">Transmembrane</keyword>
<keyword evidence="2" id="KW-0472">Membrane</keyword>
<dbReference type="InterPro" id="IPR018929">
    <property type="entry name" value="DUF2510"/>
</dbReference>
<name>A0ABT6ZT67_9ACTN</name>
<dbReference type="EMBL" id="JANCPR020000008">
    <property type="protein sequence ID" value="MDJ1132250.1"/>
    <property type="molecule type" value="Genomic_DNA"/>
</dbReference>
<evidence type="ECO:0000313" key="5">
    <source>
        <dbReference type="Proteomes" id="UP001214441"/>
    </source>
</evidence>
<evidence type="ECO:0000259" key="3">
    <source>
        <dbReference type="Pfam" id="PF10708"/>
    </source>
</evidence>
<gene>
    <name evidence="4" type="ORF">NMN56_009860</name>
</gene>
<proteinExistence type="predicted"/>
<protein>
    <submittedName>
        <fullName evidence="4">DUF2510 domain-containing protein</fullName>
    </submittedName>
</protein>
<dbReference type="RefSeq" id="WP_274039348.1">
    <property type="nucleotide sequence ID" value="NZ_JANCPR020000008.1"/>
</dbReference>
<comment type="caution">
    <text evidence="4">The sequence shown here is derived from an EMBL/GenBank/DDBJ whole genome shotgun (WGS) entry which is preliminary data.</text>
</comment>
<dbReference type="Proteomes" id="UP001214441">
    <property type="component" value="Unassembled WGS sequence"/>
</dbReference>
<keyword evidence="2" id="KW-1133">Transmembrane helix</keyword>
<evidence type="ECO:0000313" key="4">
    <source>
        <dbReference type="EMBL" id="MDJ1132250.1"/>
    </source>
</evidence>
<keyword evidence="5" id="KW-1185">Reference proteome</keyword>
<evidence type="ECO:0000256" key="1">
    <source>
        <dbReference type="SAM" id="MobiDB-lite"/>
    </source>
</evidence>
<feature type="region of interest" description="Disordered" evidence="1">
    <location>
        <begin position="1"/>
        <end position="50"/>
    </location>
</feature>
<dbReference type="Pfam" id="PF10708">
    <property type="entry name" value="DUF2510"/>
    <property type="match status" value="1"/>
</dbReference>
<evidence type="ECO:0000256" key="2">
    <source>
        <dbReference type="SAM" id="Phobius"/>
    </source>
</evidence>
<organism evidence="4 5">
    <name type="scientific">Streptomyces iconiensis</name>
    <dbReference type="NCBI Taxonomy" id="1384038"/>
    <lineage>
        <taxon>Bacteria</taxon>
        <taxon>Bacillati</taxon>
        <taxon>Actinomycetota</taxon>
        <taxon>Actinomycetes</taxon>
        <taxon>Kitasatosporales</taxon>
        <taxon>Streptomycetaceae</taxon>
        <taxon>Streptomyces</taxon>
    </lineage>
</organism>